<reference evidence="4" key="1">
    <citation type="submission" date="2017-02" db="UniProtKB">
        <authorList>
            <consortium name="WormBaseParasite"/>
        </authorList>
    </citation>
    <scope>IDENTIFICATION</scope>
</reference>
<feature type="signal peptide" evidence="2">
    <location>
        <begin position="1"/>
        <end position="23"/>
    </location>
</feature>
<feature type="coiled-coil region" evidence="1">
    <location>
        <begin position="48"/>
        <end position="90"/>
    </location>
</feature>
<name>A0A0N5BZR5_STREA</name>
<dbReference type="AlphaFoldDB" id="A0A0N5BZR5"/>
<evidence type="ECO:0000313" key="3">
    <source>
        <dbReference type="Proteomes" id="UP000046392"/>
    </source>
</evidence>
<keyword evidence="3" id="KW-1185">Reference proteome</keyword>
<organism evidence="3 4">
    <name type="scientific">Strongyloides papillosus</name>
    <name type="common">Intestinal threadworm</name>
    <dbReference type="NCBI Taxonomy" id="174720"/>
    <lineage>
        <taxon>Eukaryota</taxon>
        <taxon>Metazoa</taxon>
        <taxon>Ecdysozoa</taxon>
        <taxon>Nematoda</taxon>
        <taxon>Chromadorea</taxon>
        <taxon>Rhabditida</taxon>
        <taxon>Tylenchina</taxon>
        <taxon>Panagrolaimomorpha</taxon>
        <taxon>Strongyloidoidea</taxon>
        <taxon>Strongyloididae</taxon>
        <taxon>Strongyloides</taxon>
    </lineage>
</organism>
<feature type="chain" id="PRO_5005895221" evidence="2">
    <location>
        <begin position="24"/>
        <end position="104"/>
    </location>
</feature>
<accession>A0A0N5BZR5</accession>
<proteinExistence type="predicted"/>
<evidence type="ECO:0000313" key="4">
    <source>
        <dbReference type="WBParaSite" id="SPAL_0001125600.1"/>
    </source>
</evidence>
<protein>
    <submittedName>
        <fullName evidence="4">BZIP domain-containing protein</fullName>
    </submittedName>
</protein>
<keyword evidence="2" id="KW-0732">Signal</keyword>
<sequence length="104" mass="11840">MKIITVAVVFILFTILLTTESLAIKGDLIYNNKESGLSVVLNDDVNDIQKRQNARRRARQRRARQRRQQINNLQANINNLQSQLSNLQSAVLSRFASVSQSMGR</sequence>
<dbReference type="Proteomes" id="UP000046392">
    <property type="component" value="Unplaced"/>
</dbReference>
<evidence type="ECO:0000256" key="2">
    <source>
        <dbReference type="SAM" id="SignalP"/>
    </source>
</evidence>
<keyword evidence="1" id="KW-0175">Coiled coil</keyword>
<dbReference type="WBParaSite" id="SPAL_0001125600.1">
    <property type="protein sequence ID" value="SPAL_0001125600.1"/>
    <property type="gene ID" value="SPAL_0001125600"/>
</dbReference>
<evidence type="ECO:0000256" key="1">
    <source>
        <dbReference type="SAM" id="Coils"/>
    </source>
</evidence>